<dbReference type="EMBL" id="JBIASD010000006">
    <property type="protein sequence ID" value="MFF3666343.1"/>
    <property type="molecule type" value="Genomic_DNA"/>
</dbReference>
<protein>
    <submittedName>
        <fullName evidence="1">DUF2867 domain-containing protein</fullName>
    </submittedName>
</protein>
<proteinExistence type="predicted"/>
<gene>
    <name evidence="1" type="ORF">ACFYXI_12170</name>
</gene>
<dbReference type="RefSeq" id="WP_387410793.1">
    <property type="nucleotide sequence ID" value="NZ_JBIASD010000006.1"/>
</dbReference>
<reference evidence="1 2" key="1">
    <citation type="submission" date="2024-10" db="EMBL/GenBank/DDBJ databases">
        <title>The Natural Products Discovery Center: Release of the First 8490 Sequenced Strains for Exploring Actinobacteria Biosynthetic Diversity.</title>
        <authorList>
            <person name="Kalkreuter E."/>
            <person name="Kautsar S.A."/>
            <person name="Yang D."/>
            <person name="Bader C.D."/>
            <person name="Teijaro C.N."/>
            <person name="Fluegel L."/>
            <person name="Davis C.M."/>
            <person name="Simpson J.R."/>
            <person name="Lauterbach L."/>
            <person name="Steele A.D."/>
            <person name="Gui C."/>
            <person name="Meng S."/>
            <person name="Li G."/>
            <person name="Viehrig K."/>
            <person name="Ye F."/>
            <person name="Su P."/>
            <person name="Kiefer A.F."/>
            <person name="Nichols A."/>
            <person name="Cepeda A.J."/>
            <person name="Yan W."/>
            <person name="Fan B."/>
            <person name="Jiang Y."/>
            <person name="Adhikari A."/>
            <person name="Zheng C.-J."/>
            <person name="Schuster L."/>
            <person name="Cowan T.M."/>
            <person name="Smanski M.J."/>
            <person name="Chevrette M.G."/>
            <person name="De Carvalho L.P.S."/>
            <person name="Shen B."/>
        </authorList>
    </citation>
    <scope>NUCLEOTIDE SEQUENCE [LARGE SCALE GENOMIC DNA]</scope>
    <source>
        <strain evidence="1 2">NPDC002173</strain>
    </source>
</reference>
<accession>A0ABW6SR80</accession>
<name>A0ABW6SR80_9ACTN</name>
<organism evidence="1 2">
    <name type="scientific">Microtetraspora malaysiensis</name>
    <dbReference type="NCBI Taxonomy" id="161358"/>
    <lineage>
        <taxon>Bacteria</taxon>
        <taxon>Bacillati</taxon>
        <taxon>Actinomycetota</taxon>
        <taxon>Actinomycetes</taxon>
        <taxon>Streptosporangiales</taxon>
        <taxon>Streptosporangiaceae</taxon>
        <taxon>Microtetraspora</taxon>
    </lineage>
</organism>
<evidence type="ECO:0000313" key="1">
    <source>
        <dbReference type="EMBL" id="MFF3666343.1"/>
    </source>
</evidence>
<sequence length="204" mass="22321">MRLPNTAHTARPWQIHEIAPDFTLEDVWELPTPGGPDDLPRLVRQMASGSDGESSSRLYDLLFEVRWKLGNLLGWDKSGQGVGERVRSLRDRLPADLRDGPRGPDFRGVPFTAVYLTDTEFVAESANRTVHALMHLGWVPDQAGGYRGQLATLVKPNGLLGKAYLAGITPVRRVVVSPALTRKIGRGWQSQTGNPTTGISTMGA</sequence>
<dbReference type="Proteomes" id="UP001602013">
    <property type="component" value="Unassembled WGS sequence"/>
</dbReference>
<evidence type="ECO:0000313" key="2">
    <source>
        <dbReference type="Proteomes" id="UP001602013"/>
    </source>
</evidence>
<dbReference type="Pfam" id="PF11066">
    <property type="entry name" value="DUF2867"/>
    <property type="match status" value="1"/>
</dbReference>
<dbReference type="InterPro" id="IPR021295">
    <property type="entry name" value="DUF2867"/>
</dbReference>
<keyword evidence="2" id="KW-1185">Reference proteome</keyword>
<comment type="caution">
    <text evidence="1">The sequence shown here is derived from an EMBL/GenBank/DDBJ whole genome shotgun (WGS) entry which is preliminary data.</text>
</comment>